<dbReference type="OrthoDB" id="3596450at2759"/>
<protein>
    <recommendedName>
        <fullName evidence="2">2EXR domain-containing protein</fullName>
    </recommendedName>
</protein>
<keyword evidence="4" id="KW-1185">Reference proteome</keyword>
<gene>
    <name evidence="3" type="ORF">HIM_12085</name>
</gene>
<evidence type="ECO:0000313" key="3">
    <source>
        <dbReference type="EMBL" id="KJZ68520.1"/>
    </source>
</evidence>
<name>A0A0F7ZIE5_9HYPO</name>
<dbReference type="Proteomes" id="UP000054481">
    <property type="component" value="Unassembled WGS sequence"/>
</dbReference>
<organism evidence="3 4">
    <name type="scientific">Hirsutella minnesotensis 3608</name>
    <dbReference type="NCBI Taxonomy" id="1043627"/>
    <lineage>
        <taxon>Eukaryota</taxon>
        <taxon>Fungi</taxon>
        <taxon>Dikarya</taxon>
        <taxon>Ascomycota</taxon>
        <taxon>Pezizomycotina</taxon>
        <taxon>Sordariomycetes</taxon>
        <taxon>Hypocreomycetidae</taxon>
        <taxon>Hypocreales</taxon>
        <taxon>Ophiocordycipitaceae</taxon>
        <taxon>Hirsutella</taxon>
    </lineage>
</organism>
<evidence type="ECO:0000313" key="4">
    <source>
        <dbReference type="Proteomes" id="UP000054481"/>
    </source>
</evidence>
<dbReference type="PANTHER" id="PTHR35910">
    <property type="entry name" value="2EXR DOMAIN-CONTAINING PROTEIN"/>
    <property type="match status" value="1"/>
</dbReference>
<dbReference type="AlphaFoldDB" id="A0A0F7ZIE5"/>
<accession>A0A0F7ZIE5</accession>
<sequence length="349" mass="39986">MTASATFDLFCLLPCELRLQIWQHAIRPDGRGLHRFSLFNTKTDKYQGLKDLAISNAGKRSRRARHEAAAPRAPPNTHDHQRHQQQLHSWTRGNSSAYLWDAGLWTACRESREAMMWHFRVRDCNQARHKALRGPGFWSPSALAEELQDAPTMMLARENGVEWQFMVRPHCDLFCLEPQDWKSTVTWSSLFLDLPFASRRHGFGHLSNIAVEFDPSWNLNLPKDVGVLPEEPTPRGFVARAMAECAKNNLYCSIWLIDRTVARPRPHPSDHEHPFLVQFYDCERTYVTTELEDLEPARYYESGDEFQKTAIYFLDALAGMDYAKMGNGNGPWGASDFLVGDYLGVLACI</sequence>
<dbReference type="PANTHER" id="PTHR35910:SF6">
    <property type="entry name" value="2EXR DOMAIN-CONTAINING PROTEIN"/>
    <property type="match status" value="1"/>
</dbReference>
<proteinExistence type="predicted"/>
<reference evidence="3 4" key="1">
    <citation type="journal article" date="2014" name="Genome Biol. Evol.">
        <title>Comparative genomics and transcriptomics analyses reveal divergent lifestyle features of nematode endoparasitic fungus Hirsutella minnesotensis.</title>
        <authorList>
            <person name="Lai Y."/>
            <person name="Liu K."/>
            <person name="Zhang X."/>
            <person name="Zhang X."/>
            <person name="Li K."/>
            <person name="Wang N."/>
            <person name="Shu C."/>
            <person name="Wu Y."/>
            <person name="Wang C."/>
            <person name="Bushley K.E."/>
            <person name="Xiang M."/>
            <person name="Liu X."/>
        </authorList>
    </citation>
    <scope>NUCLEOTIDE SEQUENCE [LARGE SCALE GENOMIC DNA]</scope>
    <source>
        <strain evidence="3 4">3608</strain>
    </source>
</reference>
<feature type="region of interest" description="Disordered" evidence="1">
    <location>
        <begin position="57"/>
        <end position="86"/>
    </location>
</feature>
<evidence type="ECO:0000256" key="1">
    <source>
        <dbReference type="SAM" id="MobiDB-lite"/>
    </source>
</evidence>
<evidence type="ECO:0000259" key="2">
    <source>
        <dbReference type="Pfam" id="PF20150"/>
    </source>
</evidence>
<feature type="domain" description="2EXR" evidence="2">
    <location>
        <begin position="7"/>
        <end position="121"/>
    </location>
</feature>
<dbReference type="EMBL" id="KQ030872">
    <property type="protein sequence ID" value="KJZ68520.1"/>
    <property type="molecule type" value="Genomic_DNA"/>
</dbReference>
<dbReference type="InterPro" id="IPR045518">
    <property type="entry name" value="2EXR"/>
</dbReference>
<dbReference type="Pfam" id="PF20150">
    <property type="entry name" value="2EXR"/>
    <property type="match status" value="1"/>
</dbReference>